<evidence type="ECO:0000313" key="2">
    <source>
        <dbReference type="EMBL" id="RLP80675.1"/>
    </source>
</evidence>
<dbReference type="EMBL" id="RCUY01000001">
    <property type="protein sequence ID" value="RLP84460.1"/>
    <property type="molecule type" value="Genomic_DNA"/>
</dbReference>
<dbReference type="Proteomes" id="UP000269438">
    <property type="component" value="Unassembled WGS sequence"/>
</dbReference>
<dbReference type="EMBL" id="RCUY01000011">
    <property type="protein sequence ID" value="RLP80675.1"/>
    <property type="molecule type" value="Genomic_DNA"/>
</dbReference>
<evidence type="ECO:0000256" key="1">
    <source>
        <dbReference type="SAM" id="MobiDB-lite"/>
    </source>
</evidence>
<feature type="region of interest" description="Disordered" evidence="1">
    <location>
        <begin position="29"/>
        <end position="58"/>
    </location>
</feature>
<comment type="caution">
    <text evidence="2">The sequence shown here is derived from an EMBL/GenBank/DDBJ whole genome shotgun (WGS) entry which is preliminary data.</text>
</comment>
<feature type="compositionally biased region" description="Basic and acidic residues" evidence="1">
    <location>
        <begin position="30"/>
        <end position="40"/>
    </location>
</feature>
<organism evidence="2 4">
    <name type="scientific">Mycetocola lacteus</name>
    <dbReference type="NCBI Taxonomy" id="76637"/>
    <lineage>
        <taxon>Bacteria</taxon>
        <taxon>Bacillati</taxon>
        <taxon>Actinomycetota</taxon>
        <taxon>Actinomycetes</taxon>
        <taxon>Micrococcales</taxon>
        <taxon>Microbacteriaceae</taxon>
        <taxon>Mycetocola</taxon>
    </lineage>
</organism>
<keyword evidence="4" id="KW-1185">Reference proteome</keyword>
<protein>
    <submittedName>
        <fullName evidence="2">Uncharacterized protein</fullName>
    </submittedName>
</protein>
<sequence length="90" mass="10137">MVIRRVRLVRSGMLVEFAVVLAQRDHRGKSHEVMSIDTRNHGTVHRHGPGHGPPETIEEISSPNILERALSEAIDETYAAYNRIIEGNIE</sequence>
<evidence type="ECO:0000313" key="3">
    <source>
        <dbReference type="EMBL" id="RLP84460.1"/>
    </source>
</evidence>
<gene>
    <name evidence="3" type="ORF">D9V34_00145</name>
    <name evidence="2" type="ORF">D9V34_12440</name>
</gene>
<dbReference type="AlphaFoldDB" id="A0A3L7AL00"/>
<name>A0A3L7AL00_9MICO</name>
<reference evidence="2 4" key="1">
    <citation type="submission" date="2018-10" db="EMBL/GenBank/DDBJ databases">
        <authorList>
            <person name="Li J."/>
        </authorList>
    </citation>
    <scope>NUCLEOTIDE SEQUENCE [LARGE SCALE GENOMIC DNA]</scope>
    <source>
        <strain evidence="2 4">JCM 11654</strain>
    </source>
</reference>
<accession>A0A3L7AL00</accession>
<proteinExistence type="predicted"/>
<evidence type="ECO:0000313" key="4">
    <source>
        <dbReference type="Proteomes" id="UP000269438"/>
    </source>
</evidence>